<dbReference type="EMBL" id="RCMV01000364">
    <property type="protein sequence ID" value="KAG3218416.1"/>
    <property type="molecule type" value="Genomic_DNA"/>
</dbReference>
<dbReference type="Proteomes" id="UP000735874">
    <property type="component" value="Unassembled WGS sequence"/>
</dbReference>
<proteinExistence type="predicted"/>
<keyword evidence="8" id="KW-1185">Reference proteome</keyword>
<dbReference type="Gene3D" id="2.170.270.10">
    <property type="entry name" value="SET domain"/>
    <property type="match status" value="1"/>
</dbReference>
<dbReference type="EMBL" id="MJFZ01001000">
    <property type="protein sequence ID" value="RAW23738.1"/>
    <property type="molecule type" value="Genomic_DNA"/>
</dbReference>
<reference evidence="7 8" key="1">
    <citation type="submission" date="2018-01" db="EMBL/GenBank/DDBJ databases">
        <title>Draft genome of the strawberry crown rot pathogen Phytophthora cactorum.</title>
        <authorList>
            <person name="Armitage A.D."/>
            <person name="Lysoe E."/>
            <person name="Nellist C.F."/>
            <person name="Harrison R.J."/>
            <person name="Brurberg M.B."/>
        </authorList>
    </citation>
    <scope>NUCLEOTIDE SEQUENCE [LARGE SCALE GENOMIC DNA]</scope>
    <source>
        <strain evidence="7 8">10300</strain>
    </source>
</reference>
<organism evidence="7 8">
    <name type="scientific">Phytophthora cactorum</name>
    <dbReference type="NCBI Taxonomy" id="29920"/>
    <lineage>
        <taxon>Eukaryota</taxon>
        <taxon>Sar</taxon>
        <taxon>Stramenopiles</taxon>
        <taxon>Oomycota</taxon>
        <taxon>Peronosporomycetes</taxon>
        <taxon>Peronosporales</taxon>
        <taxon>Peronosporaceae</taxon>
        <taxon>Phytophthora</taxon>
    </lineage>
</organism>
<dbReference type="EMBL" id="RCMG01000316">
    <property type="protein sequence ID" value="KAG2856805.1"/>
    <property type="molecule type" value="Genomic_DNA"/>
</dbReference>
<evidence type="ECO:0000313" key="5">
    <source>
        <dbReference type="EMBL" id="KAG2981606.1"/>
    </source>
</evidence>
<evidence type="ECO:0000313" key="8">
    <source>
        <dbReference type="Proteomes" id="UP000251314"/>
    </source>
</evidence>
<dbReference type="SUPFAM" id="SSF82199">
    <property type="entry name" value="SET domain"/>
    <property type="match status" value="1"/>
</dbReference>
<dbReference type="OrthoDB" id="97863at2759"/>
<dbReference type="STRING" id="29920.A0A329RKJ5"/>
<dbReference type="Proteomes" id="UP000760860">
    <property type="component" value="Unassembled WGS sequence"/>
</dbReference>
<name>A0A329RKJ5_9STRA</name>
<dbReference type="Proteomes" id="UP000697107">
    <property type="component" value="Unassembled WGS sequence"/>
</dbReference>
<evidence type="ECO:0000313" key="4">
    <source>
        <dbReference type="EMBL" id="KAG2936885.1"/>
    </source>
</evidence>
<dbReference type="Pfam" id="PF00856">
    <property type="entry name" value="SET"/>
    <property type="match status" value="1"/>
</dbReference>
<dbReference type="EMBL" id="RCMK01000318">
    <property type="protein sequence ID" value="KAG2936885.1"/>
    <property type="molecule type" value="Genomic_DNA"/>
</dbReference>
<sequence length="106" mass="11503">MDVGDIVGGYAGELSEFAAMVKGQPTQSMEQNSGYTLLYNAKSVNKKYVYVEALNSGSVTRSISHACDPNAAFMELQNRTSVKVLVKMIKDANAEAEITVNYGSER</sequence>
<reference evidence="2" key="2">
    <citation type="submission" date="2018-10" db="EMBL/GenBank/DDBJ databases">
        <title>Effector identification in a new, highly contiguous assembly of the strawberry crown rot pathogen Phytophthora cactorum.</title>
        <authorList>
            <person name="Armitage A.D."/>
            <person name="Nellist C.F."/>
            <person name="Bates H."/>
            <person name="Vickerstaff R.J."/>
            <person name="Harrison R.J."/>
        </authorList>
    </citation>
    <scope>NUCLEOTIDE SEQUENCE</scope>
    <source>
        <strain evidence="2">15-7</strain>
        <strain evidence="3">4032</strain>
        <strain evidence="4">4040</strain>
        <strain evidence="5">P415</strain>
        <strain evidence="6">P421</strain>
    </source>
</reference>
<evidence type="ECO:0000313" key="6">
    <source>
        <dbReference type="EMBL" id="KAG3218416.1"/>
    </source>
</evidence>
<feature type="domain" description="SET" evidence="1">
    <location>
        <begin position="29"/>
        <end position="103"/>
    </location>
</feature>
<accession>A0A329RKJ5</accession>
<comment type="caution">
    <text evidence="7">The sequence shown here is derived from an EMBL/GenBank/DDBJ whole genome shotgun (WGS) entry which is preliminary data.</text>
</comment>
<dbReference type="Proteomes" id="UP000736787">
    <property type="component" value="Unassembled WGS sequence"/>
</dbReference>
<gene>
    <name evidence="7" type="ORF">PC110_g19827</name>
    <name evidence="2" type="ORF">PC113_g11231</name>
    <name evidence="3" type="ORF">PC115_g10442</name>
    <name evidence="4" type="ORF">PC117_g11918</name>
    <name evidence="5" type="ORF">PC118_g10491</name>
    <name evidence="6" type="ORF">PC129_g10773</name>
</gene>
<dbReference type="EMBL" id="RCML01000303">
    <property type="protein sequence ID" value="KAG2981606.1"/>
    <property type="molecule type" value="Genomic_DNA"/>
</dbReference>
<dbReference type="Proteomes" id="UP000774804">
    <property type="component" value="Unassembled WGS sequence"/>
</dbReference>
<evidence type="ECO:0000313" key="7">
    <source>
        <dbReference type="EMBL" id="RAW23738.1"/>
    </source>
</evidence>
<protein>
    <recommendedName>
        <fullName evidence="1">SET domain-containing protein</fullName>
    </recommendedName>
</protein>
<dbReference type="Proteomes" id="UP000251314">
    <property type="component" value="Unassembled WGS sequence"/>
</dbReference>
<evidence type="ECO:0000259" key="1">
    <source>
        <dbReference type="Pfam" id="PF00856"/>
    </source>
</evidence>
<evidence type="ECO:0000313" key="3">
    <source>
        <dbReference type="EMBL" id="KAG2918385.1"/>
    </source>
</evidence>
<dbReference type="EMBL" id="RCMI01000309">
    <property type="protein sequence ID" value="KAG2918385.1"/>
    <property type="molecule type" value="Genomic_DNA"/>
</dbReference>
<dbReference type="InterPro" id="IPR046341">
    <property type="entry name" value="SET_dom_sf"/>
</dbReference>
<dbReference type="InterPro" id="IPR001214">
    <property type="entry name" value="SET_dom"/>
</dbReference>
<dbReference type="AlphaFoldDB" id="A0A329RKJ5"/>
<dbReference type="VEuPathDB" id="FungiDB:PC110_g19827"/>
<evidence type="ECO:0000313" key="2">
    <source>
        <dbReference type="EMBL" id="KAG2856805.1"/>
    </source>
</evidence>